<dbReference type="PANTHER" id="PTHR22870:SF352">
    <property type="entry name" value="REGULATOR OF CHROMOSOME CONDENSATION (RCC1) FAMILY PROTEIN"/>
    <property type="match status" value="1"/>
</dbReference>
<dbReference type="PROSITE" id="PS00518">
    <property type="entry name" value="ZF_RING_1"/>
    <property type="match status" value="1"/>
</dbReference>
<comment type="caution">
    <text evidence="6">The sequence shown here is derived from an EMBL/GenBank/DDBJ whole genome shotgun (WGS) entry which is preliminary data.</text>
</comment>
<keyword evidence="4" id="KW-0862">Zinc</keyword>
<dbReference type="InterPro" id="IPR051210">
    <property type="entry name" value="Ub_ligase/GEF_domain"/>
</dbReference>
<gene>
    <name evidence="6" type="ORF">Nepgr_001170</name>
</gene>
<evidence type="ECO:0000313" key="6">
    <source>
        <dbReference type="EMBL" id="GMG99330.1"/>
    </source>
</evidence>
<evidence type="ECO:0000256" key="2">
    <source>
        <dbReference type="ARBA" id="ARBA00022737"/>
    </source>
</evidence>
<reference evidence="6" key="1">
    <citation type="submission" date="2023-05" db="EMBL/GenBank/DDBJ databases">
        <title>Nepenthes gracilis genome sequencing.</title>
        <authorList>
            <person name="Fukushima K."/>
        </authorList>
    </citation>
    <scope>NUCLEOTIDE SEQUENCE</scope>
    <source>
        <strain evidence="6">SING2019-196</strain>
    </source>
</reference>
<dbReference type="InterPro" id="IPR009091">
    <property type="entry name" value="RCC1/BLIP-II"/>
</dbReference>
<accession>A0AAD3RX70</accession>
<dbReference type="InterPro" id="IPR017907">
    <property type="entry name" value="Znf_RING_CS"/>
</dbReference>
<dbReference type="SUPFAM" id="SSF50985">
    <property type="entry name" value="RCC1/BLIP-II"/>
    <property type="match status" value="1"/>
</dbReference>
<dbReference type="GO" id="GO:0008270">
    <property type="term" value="F:zinc ion binding"/>
    <property type="evidence" value="ECO:0007669"/>
    <property type="project" value="UniProtKB-KW"/>
</dbReference>
<keyword evidence="2" id="KW-0677">Repeat</keyword>
<dbReference type="InterPro" id="IPR013083">
    <property type="entry name" value="Znf_RING/FYVE/PHD"/>
</dbReference>
<keyword evidence="1" id="KW-0479">Metal-binding</keyword>
<proteinExistence type="predicted"/>
<dbReference type="InterPro" id="IPR000408">
    <property type="entry name" value="Reg_chr_condens"/>
</dbReference>
<dbReference type="Proteomes" id="UP001279734">
    <property type="component" value="Unassembled WGS sequence"/>
</dbReference>
<evidence type="ECO:0000256" key="3">
    <source>
        <dbReference type="ARBA" id="ARBA00022771"/>
    </source>
</evidence>
<dbReference type="Gene3D" id="2.130.10.30">
    <property type="entry name" value="Regulator of chromosome condensation 1/beta-lactamase-inhibitor protein II"/>
    <property type="match status" value="1"/>
</dbReference>
<dbReference type="PROSITE" id="PS50012">
    <property type="entry name" value="RCC1_3"/>
    <property type="match status" value="1"/>
</dbReference>
<keyword evidence="7" id="KW-1185">Reference proteome</keyword>
<evidence type="ECO:0000256" key="4">
    <source>
        <dbReference type="ARBA" id="ARBA00022833"/>
    </source>
</evidence>
<dbReference type="PANTHER" id="PTHR22870">
    <property type="entry name" value="REGULATOR OF CHROMOSOME CONDENSATION"/>
    <property type="match status" value="1"/>
</dbReference>
<dbReference type="AlphaFoldDB" id="A0AAD3RX70"/>
<name>A0AAD3RX70_NEPGR</name>
<evidence type="ECO:0000313" key="7">
    <source>
        <dbReference type="Proteomes" id="UP001279734"/>
    </source>
</evidence>
<feature type="repeat" description="RCC1" evidence="5">
    <location>
        <begin position="86"/>
        <end position="137"/>
    </location>
</feature>
<dbReference type="SUPFAM" id="SSF57850">
    <property type="entry name" value="RING/U-box"/>
    <property type="match status" value="1"/>
</dbReference>
<sequence>MVSAASGASFGFSFNSVAGSDFSSHVGSAEKFSLPQFPVLVSAEGFVNLFSKIYVPTPKPIESNVVLDVHQIACGAYYVGLVPWQGEILTWGQESGGKRGHGIERDFSQPHLVKFLAVSNGDFVSCGEYHPCAVPTSGDLFTWGDDIHNAGLLDYRMQIHGHPFALLLLAMASVYGENCHENSLSDLHECCIRFGEYVGIEFMRLPCQHFFCGKCIKTYTDLHVKEGIVNKFLCPTTECG</sequence>
<dbReference type="Gene3D" id="3.30.40.10">
    <property type="entry name" value="Zinc/RING finger domain, C3HC4 (zinc finger)"/>
    <property type="match status" value="1"/>
</dbReference>
<dbReference type="EMBL" id="BSYO01000001">
    <property type="protein sequence ID" value="GMG99330.1"/>
    <property type="molecule type" value="Genomic_DNA"/>
</dbReference>
<organism evidence="6 7">
    <name type="scientific">Nepenthes gracilis</name>
    <name type="common">Slender pitcher plant</name>
    <dbReference type="NCBI Taxonomy" id="150966"/>
    <lineage>
        <taxon>Eukaryota</taxon>
        <taxon>Viridiplantae</taxon>
        <taxon>Streptophyta</taxon>
        <taxon>Embryophyta</taxon>
        <taxon>Tracheophyta</taxon>
        <taxon>Spermatophyta</taxon>
        <taxon>Magnoliopsida</taxon>
        <taxon>eudicotyledons</taxon>
        <taxon>Gunneridae</taxon>
        <taxon>Pentapetalae</taxon>
        <taxon>Caryophyllales</taxon>
        <taxon>Nepenthaceae</taxon>
        <taxon>Nepenthes</taxon>
    </lineage>
</organism>
<protein>
    <submittedName>
        <fullName evidence="6">Uncharacterized protein</fullName>
    </submittedName>
</protein>
<evidence type="ECO:0000256" key="5">
    <source>
        <dbReference type="PROSITE-ProRule" id="PRU00235"/>
    </source>
</evidence>
<keyword evidence="3" id="KW-0863">Zinc-finger</keyword>
<evidence type="ECO:0000256" key="1">
    <source>
        <dbReference type="ARBA" id="ARBA00022723"/>
    </source>
</evidence>